<evidence type="ECO:0000259" key="8">
    <source>
        <dbReference type="Pfam" id="PF12804"/>
    </source>
</evidence>
<dbReference type="GO" id="GO:1902758">
    <property type="term" value="P:bis(molybdopterin guanine dinucleotide)molybdenum biosynthetic process"/>
    <property type="evidence" value="ECO:0007669"/>
    <property type="project" value="TreeGrafter"/>
</dbReference>
<keyword evidence="6" id="KW-0342">GTP-binding</keyword>
<evidence type="ECO:0000256" key="2">
    <source>
        <dbReference type="ARBA" id="ARBA00022679"/>
    </source>
</evidence>
<dbReference type="Gene3D" id="3.90.550.10">
    <property type="entry name" value="Spore Coat Polysaccharide Biosynthesis Protein SpsA, Chain A"/>
    <property type="match status" value="1"/>
</dbReference>
<evidence type="ECO:0000256" key="3">
    <source>
        <dbReference type="ARBA" id="ARBA00022723"/>
    </source>
</evidence>
<keyword evidence="3" id="KW-0479">Metal-binding</keyword>
<organism evidence="9">
    <name type="scientific">hydrothermal vent metagenome</name>
    <dbReference type="NCBI Taxonomy" id="652676"/>
    <lineage>
        <taxon>unclassified sequences</taxon>
        <taxon>metagenomes</taxon>
        <taxon>ecological metagenomes</taxon>
    </lineage>
</organism>
<dbReference type="PANTHER" id="PTHR19136">
    <property type="entry name" value="MOLYBDENUM COFACTOR GUANYLYLTRANSFERASE"/>
    <property type="match status" value="1"/>
</dbReference>
<evidence type="ECO:0000313" key="9">
    <source>
        <dbReference type="EMBL" id="VAX03079.1"/>
    </source>
</evidence>
<dbReference type="GO" id="GO:0046872">
    <property type="term" value="F:metal ion binding"/>
    <property type="evidence" value="ECO:0007669"/>
    <property type="project" value="UniProtKB-KW"/>
</dbReference>
<keyword evidence="2" id="KW-0808">Transferase</keyword>
<sequence length="220" mass="24322">MTEGVKPLGVIIAGGQSRRFNLPPQTPPDQSQARIDKFLMPFGTSSLLGHIIDRAQKQVDRLVLNINGDPARLPAHITALGMEIISDDIKNIGPLGGILTAMKLAKKNEFSHIITFSGDSPFFPDDYAARLMSAVGTTDAKIAICQSRDEAGEIHRHPTMGIYRADLQEDLSAYIHGGGRRVMGWIKRQPHMELVWDNISPDPFLNINRREDLAAAEKYL</sequence>
<dbReference type="InterPro" id="IPR025877">
    <property type="entry name" value="MobA-like_NTP_Trfase"/>
</dbReference>
<dbReference type="GO" id="GO:0016779">
    <property type="term" value="F:nucleotidyltransferase activity"/>
    <property type="evidence" value="ECO:0007669"/>
    <property type="project" value="UniProtKB-ARBA"/>
</dbReference>
<dbReference type="HAMAP" id="MF_00316">
    <property type="entry name" value="MobA"/>
    <property type="match status" value="1"/>
</dbReference>
<dbReference type="SUPFAM" id="SSF53448">
    <property type="entry name" value="Nucleotide-diphospho-sugar transferases"/>
    <property type="match status" value="1"/>
</dbReference>
<protein>
    <recommendedName>
        <fullName evidence="8">MobA-like NTP transferase domain-containing protein</fullName>
    </recommendedName>
</protein>
<dbReference type="GO" id="GO:0005525">
    <property type="term" value="F:GTP binding"/>
    <property type="evidence" value="ECO:0007669"/>
    <property type="project" value="UniProtKB-KW"/>
</dbReference>
<evidence type="ECO:0000256" key="4">
    <source>
        <dbReference type="ARBA" id="ARBA00022741"/>
    </source>
</evidence>
<accession>A0A3B1ABF3</accession>
<keyword evidence="1" id="KW-0963">Cytoplasm</keyword>
<feature type="domain" description="MobA-like NTP transferase" evidence="8">
    <location>
        <begin position="9"/>
        <end position="184"/>
    </location>
</feature>
<dbReference type="AlphaFoldDB" id="A0A3B1ABF3"/>
<keyword evidence="7" id="KW-0501">Molybdenum cofactor biosynthesis</keyword>
<reference evidence="9" key="1">
    <citation type="submission" date="2018-06" db="EMBL/GenBank/DDBJ databases">
        <authorList>
            <person name="Zhirakovskaya E."/>
        </authorList>
    </citation>
    <scope>NUCLEOTIDE SEQUENCE</scope>
</reference>
<evidence type="ECO:0000256" key="6">
    <source>
        <dbReference type="ARBA" id="ARBA00023134"/>
    </source>
</evidence>
<name>A0A3B1ABF3_9ZZZZ</name>
<dbReference type="Pfam" id="PF12804">
    <property type="entry name" value="NTP_transf_3"/>
    <property type="match status" value="1"/>
</dbReference>
<proteinExistence type="inferred from homology"/>
<evidence type="ECO:0000256" key="7">
    <source>
        <dbReference type="ARBA" id="ARBA00023150"/>
    </source>
</evidence>
<keyword evidence="4" id="KW-0547">Nucleotide-binding</keyword>
<gene>
    <name evidence="9" type="ORF">MNBD_ALPHA03-720</name>
</gene>
<evidence type="ECO:0000256" key="5">
    <source>
        <dbReference type="ARBA" id="ARBA00022842"/>
    </source>
</evidence>
<dbReference type="InterPro" id="IPR029044">
    <property type="entry name" value="Nucleotide-diphossugar_trans"/>
</dbReference>
<evidence type="ECO:0000256" key="1">
    <source>
        <dbReference type="ARBA" id="ARBA00022490"/>
    </source>
</evidence>
<keyword evidence="5" id="KW-0460">Magnesium</keyword>
<dbReference type="CDD" id="cd02503">
    <property type="entry name" value="MobA"/>
    <property type="match status" value="1"/>
</dbReference>
<dbReference type="InterPro" id="IPR013482">
    <property type="entry name" value="Molybde_CF_guanTrfase"/>
</dbReference>
<dbReference type="PANTHER" id="PTHR19136:SF81">
    <property type="entry name" value="MOLYBDENUM COFACTOR GUANYLYLTRANSFERASE"/>
    <property type="match status" value="1"/>
</dbReference>
<dbReference type="EMBL" id="UOFW01000037">
    <property type="protein sequence ID" value="VAX03079.1"/>
    <property type="molecule type" value="Genomic_DNA"/>
</dbReference>